<dbReference type="Proteomes" id="UP000538031">
    <property type="component" value="Unassembled WGS sequence"/>
</dbReference>
<dbReference type="HAMAP" id="MF_00490">
    <property type="entry name" value="ComB"/>
    <property type="match status" value="1"/>
</dbReference>
<comment type="cofactor">
    <cofactor evidence="1 7">
        <name>Mg(2+)</name>
        <dbReference type="ChEBI" id="CHEBI:18420"/>
    </cofactor>
</comment>
<dbReference type="GO" id="GO:0000287">
    <property type="term" value="F:magnesium ion binding"/>
    <property type="evidence" value="ECO:0007669"/>
    <property type="project" value="UniProtKB-UniRule"/>
</dbReference>
<keyword evidence="5 7" id="KW-0460">Magnesium</keyword>
<dbReference type="PANTHER" id="PTHR37311:SF1">
    <property type="entry name" value="2-PHOSPHOSULFOLACTATE PHOSPHATASE-RELATED"/>
    <property type="match status" value="1"/>
</dbReference>
<dbReference type="GO" id="GO:0050545">
    <property type="term" value="F:sulfopyruvate decarboxylase activity"/>
    <property type="evidence" value="ECO:0007669"/>
    <property type="project" value="TreeGrafter"/>
</dbReference>
<dbReference type="EMBL" id="DUHT01000029">
    <property type="protein sequence ID" value="HIH64499.1"/>
    <property type="molecule type" value="Genomic_DNA"/>
</dbReference>
<dbReference type="UniPathway" id="UPA00355">
    <property type="reaction ID" value="UER00470"/>
</dbReference>
<dbReference type="GO" id="GO:0050532">
    <property type="term" value="F:2-phosphosulfolactate phosphatase activity"/>
    <property type="evidence" value="ECO:0007669"/>
    <property type="project" value="UniProtKB-UniRule"/>
</dbReference>
<comment type="caution">
    <text evidence="8">The sequence shown here is derived from an EMBL/GenBank/DDBJ whole genome shotgun (WGS) entry which is preliminary data.</text>
</comment>
<dbReference type="GO" id="GO:0019295">
    <property type="term" value="P:coenzyme M biosynthetic process"/>
    <property type="evidence" value="ECO:0007669"/>
    <property type="project" value="UniProtKB-UniRule"/>
</dbReference>
<evidence type="ECO:0000256" key="3">
    <source>
        <dbReference type="ARBA" id="ARBA00012953"/>
    </source>
</evidence>
<protein>
    <recommendedName>
        <fullName evidence="3 7">2-phosphosulfolactate phosphatase</fullName>
        <ecNumber evidence="3 7">3.1.3.71</ecNumber>
    </recommendedName>
</protein>
<evidence type="ECO:0000313" key="9">
    <source>
        <dbReference type="Proteomes" id="UP000538031"/>
    </source>
</evidence>
<dbReference type="PANTHER" id="PTHR37311">
    <property type="entry name" value="2-PHOSPHOSULFOLACTATE PHOSPHATASE-RELATED"/>
    <property type="match status" value="1"/>
</dbReference>
<evidence type="ECO:0000256" key="4">
    <source>
        <dbReference type="ARBA" id="ARBA00022801"/>
    </source>
</evidence>
<comment type="similarity">
    <text evidence="2 7">Belongs to the ComB family.</text>
</comment>
<evidence type="ECO:0000256" key="5">
    <source>
        <dbReference type="ARBA" id="ARBA00022842"/>
    </source>
</evidence>
<keyword evidence="4 7" id="KW-0378">Hydrolase</keyword>
<dbReference type="Gene3D" id="3.90.1560.10">
    <property type="entry name" value="ComB-like"/>
    <property type="match status" value="1"/>
</dbReference>
<dbReference type="EC" id="3.1.3.71" evidence="3 7"/>
<sequence length="226" mass="24807">MAMRIRLSFERPEGSGLCIMVDLLRASATITAALDRFREVIPVADIEEAMEYSRKGYLVAGERGGETLPGFIANSPLEVKNYRGDVLVLTTSNGTRILESVKSDALVGCLNNLDAVAEAARELSDEVEVVMAGVNGRFAIEDFLCAGEIIAAIDGEMDEYAEASVLAVQDRSLVDDAIRRSRSAERLGGLGFMDDVEYCIKRNITGNVPVYRDGRIELMEEIRRLH</sequence>
<name>A0A7J4MUT3_METTF</name>
<evidence type="ECO:0000256" key="2">
    <source>
        <dbReference type="ARBA" id="ARBA00009997"/>
    </source>
</evidence>
<comment type="pathway">
    <text evidence="7">Cofactor biosynthesis; coenzyme M biosynthesis; sulfoacetaldehyde from phosphoenolpyruvate and sulfite: step 2/4.</text>
</comment>
<dbReference type="AlphaFoldDB" id="A0A7J4MUT3"/>
<dbReference type="Pfam" id="PF04029">
    <property type="entry name" value="2-ph_phosp"/>
    <property type="match status" value="1"/>
</dbReference>
<dbReference type="SUPFAM" id="SSF142823">
    <property type="entry name" value="ComB-like"/>
    <property type="match status" value="1"/>
</dbReference>
<evidence type="ECO:0000256" key="6">
    <source>
        <dbReference type="ARBA" id="ARBA00033711"/>
    </source>
</evidence>
<evidence type="ECO:0000313" key="8">
    <source>
        <dbReference type="EMBL" id="HIH64499.1"/>
    </source>
</evidence>
<dbReference type="NCBIfam" id="TIGR00298">
    <property type="entry name" value="2-phosphosulfolactate phosphatase"/>
    <property type="match status" value="1"/>
</dbReference>
<dbReference type="OMA" id="RLFMSTT"/>
<evidence type="ECO:0000256" key="1">
    <source>
        <dbReference type="ARBA" id="ARBA00001946"/>
    </source>
</evidence>
<comment type="catalytic activity">
    <reaction evidence="6 7">
        <text>(2R)-O-phospho-3-sulfolactate + H2O = (2R)-3-sulfolactate + phosphate</text>
        <dbReference type="Rhea" id="RHEA:23416"/>
        <dbReference type="ChEBI" id="CHEBI:15377"/>
        <dbReference type="ChEBI" id="CHEBI:15597"/>
        <dbReference type="ChEBI" id="CHEBI:43474"/>
        <dbReference type="ChEBI" id="CHEBI:58738"/>
        <dbReference type="EC" id="3.1.3.71"/>
    </reaction>
</comment>
<evidence type="ECO:0000256" key="7">
    <source>
        <dbReference type="HAMAP-Rule" id="MF_00490"/>
    </source>
</evidence>
<keyword evidence="7" id="KW-0174">Coenzyme M biosynthesis</keyword>
<gene>
    <name evidence="7 8" type="primary">comB</name>
    <name evidence="8" type="ORF">HA285_02730</name>
</gene>
<accession>A0A7J4MUT3</accession>
<dbReference type="InterPro" id="IPR036702">
    <property type="entry name" value="ComB-like_sf"/>
</dbReference>
<organism evidence="8 9">
    <name type="scientific">Methanothermobacter thermautotrophicus</name>
    <name type="common">Methanobacterium thermoformicicum</name>
    <dbReference type="NCBI Taxonomy" id="145262"/>
    <lineage>
        <taxon>Archaea</taxon>
        <taxon>Methanobacteriati</taxon>
        <taxon>Methanobacteriota</taxon>
        <taxon>Methanomada group</taxon>
        <taxon>Methanobacteria</taxon>
        <taxon>Methanobacteriales</taxon>
        <taxon>Methanobacteriaceae</taxon>
        <taxon>Methanothermobacter</taxon>
    </lineage>
</organism>
<dbReference type="InterPro" id="IPR005238">
    <property type="entry name" value="ComB-like"/>
</dbReference>
<reference evidence="9" key="1">
    <citation type="journal article" date="2020" name="bioRxiv">
        <title>A rank-normalized archaeal taxonomy based on genome phylogeny resolves widespread incomplete and uneven classifications.</title>
        <authorList>
            <person name="Rinke C."/>
            <person name="Chuvochina M."/>
            <person name="Mussig A.J."/>
            <person name="Chaumeil P.-A."/>
            <person name="Waite D.W."/>
            <person name="Whitman W.B."/>
            <person name="Parks D.H."/>
            <person name="Hugenholtz P."/>
        </authorList>
    </citation>
    <scope>NUCLEOTIDE SEQUENCE [LARGE SCALE GENOMIC DNA]</scope>
</reference>
<dbReference type="InterPro" id="IPR027639">
    <property type="entry name" value="ComB_archaeal"/>
</dbReference>
<proteinExistence type="inferred from homology"/>
<dbReference type="SMR" id="A0A7J4MUT3"/>